<reference evidence="2 3" key="1">
    <citation type="submission" date="2019-11" db="EMBL/GenBank/DDBJ databases">
        <title>Draft genome sequences of five Paenibacillus species of dairy origin.</title>
        <authorList>
            <person name="Olajide A.M."/>
            <person name="Chen S."/>
            <person name="Lapointe G."/>
        </authorList>
    </citation>
    <scope>NUCLEOTIDE SEQUENCE [LARGE SCALE GENOMIC DNA]</scope>
    <source>
        <strain evidence="2 3">2CS3</strain>
    </source>
</reference>
<evidence type="ECO:0000313" key="2">
    <source>
        <dbReference type="EMBL" id="MUG73171.1"/>
    </source>
</evidence>
<accession>A0A7X2ZFG3</accession>
<sequence>MAAVVPGRYTAQIEGSFVVFIIGVRVNKLWAVRDWLPIIKAMPPMLKELYTHPELGFLHAEYFITLRGPMIVQYWRSFEQLEQYARQGALHLDAWRMFNQKVAASRSVGIYHESYLVPEGRYECVYHHMPVMGLAKAGRHVPATGPRETAARRLGGDNEPAVPSPPVE</sequence>
<dbReference type="RefSeq" id="WP_127608568.1">
    <property type="nucleotide sequence ID" value="NZ_JBDLZV010000001.1"/>
</dbReference>
<comment type="caution">
    <text evidence="2">The sequence shown here is derived from an EMBL/GenBank/DDBJ whole genome shotgun (WGS) entry which is preliminary data.</text>
</comment>
<dbReference type="Proteomes" id="UP000450917">
    <property type="component" value="Unassembled WGS sequence"/>
</dbReference>
<proteinExistence type="predicted"/>
<feature type="region of interest" description="Disordered" evidence="1">
    <location>
        <begin position="140"/>
        <end position="168"/>
    </location>
</feature>
<gene>
    <name evidence="2" type="ORF">GNP93_21300</name>
</gene>
<name>A0A7X2ZFG3_9BACL</name>
<dbReference type="Pfam" id="PF13826">
    <property type="entry name" value="Monooxy_af470-like"/>
    <property type="match status" value="1"/>
</dbReference>
<evidence type="ECO:0000256" key="1">
    <source>
        <dbReference type="SAM" id="MobiDB-lite"/>
    </source>
</evidence>
<protein>
    <submittedName>
        <fullName evidence="2">DUF4188 domain-containing protein</fullName>
    </submittedName>
</protein>
<dbReference type="AlphaFoldDB" id="A0A7X2ZFG3"/>
<organism evidence="2 3">
    <name type="scientific">Paenibacillus validus</name>
    <dbReference type="NCBI Taxonomy" id="44253"/>
    <lineage>
        <taxon>Bacteria</taxon>
        <taxon>Bacillati</taxon>
        <taxon>Bacillota</taxon>
        <taxon>Bacilli</taxon>
        <taxon>Bacillales</taxon>
        <taxon>Paenibacillaceae</taxon>
        <taxon>Paenibacillus</taxon>
    </lineage>
</organism>
<dbReference type="EMBL" id="WNZX01000022">
    <property type="protein sequence ID" value="MUG73171.1"/>
    <property type="molecule type" value="Genomic_DNA"/>
</dbReference>
<dbReference type="InterPro" id="IPR025444">
    <property type="entry name" value="Monooxy_af470"/>
</dbReference>
<evidence type="ECO:0000313" key="3">
    <source>
        <dbReference type="Proteomes" id="UP000450917"/>
    </source>
</evidence>
<keyword evidence="3" id="KW-1185">Reference proteome</keyword>